<feature type="transmembrane region" description="Helical" evidence="1">
    <location>
        <begin position="66"/>
        <end position="86"/>
    </location>
</feature>
<proteinExistence type="predicted"/>
<feature type="transmembrane region" description="Helical" evidence="1">
    <location>
        <begin position="36"/>
        <end position="54"/>
    </location>
</feature>
<dbReference type="Proteomes" id="UP000186914">
    <property type="component" value="Unassembled WGS sequence"/>
</dbReference>
<dbReference type="AlphaFoldDB" id="A0A1N7DLS5"/>
<keyword evidence="3" id="KW-1185">Reference proteome</keyword>
<protein>
    <submittedName>
        <fullName evidence="2">Uncharacterized protein</fullName>
    </submittedName>
</protein>
<dbReference type="OrthoDB" id="146654at2157"/>
<evidence type="ECO:0000256" key="1">
    <source>
        <dbReference type="SAM" id="Phobius"/>
    </source>
</evidence>
<organism evidence="2 3">
    <name type="scientific">Haladaptatus litoreus</name>
    <dbReference type="NCBI Taxonomy" id="553468"/>
    <lineage>
        <taxon>Archaea</taxon>
        <taxon>Methanobacteriati</taxon>
        <taxon>Methanobacteriota</taxon>
        <taxon>Stenosarchaea group</taxon>
        <taxon>Halobacteria</taxon>
        <taxon>Halobacteriales</taxon>
        <taxon>Haladaptataceae</taxon>
        <taxon>Haladaptatus</taxon>
    </lineage>
</organism>
<keyword evidence="1" id="KW-0812">Transmembrane</keyword>
<keyword evidence="1" id="KW-1133">Transmembrane helix</keyword>
<dbReference type="RefSeq" id="WP_076431579.1">
    <property type="nucleotide sequence ID" value="NZ_FTNO01000004.1"/>
</dbReference>
<gene>
    <name evidence="2" type="ORF">SAMN05421858_3739</name>
</gene>
<dbReference type="EMBL" id="FTNO01000004">
    <property type="protein sequence ID" value="SIR76813.1"/>
    <property type="molecule type" value="Genomic_DNA"/>
</dbReference>
<accession>A0A1N7DLS5</accession>
<feature type="transmembrane region" description="Helical" evidence="1">
    <location>
        <begin position="12"/>
        <end position="30"/>
    </location>
</feature>
<reference evidence="3" key="1">
    <citation type="submission" date="2017-01" db="EMBL/GenBank/DDBJ databases">
        <authorList>
            <person name="Varghese N."/>
            <person name="Submissions S."/>
        </authorList>
    </citation>
    <scope>NUCLEOTIDE SEQUENCE [LARGE SCALE GENOMIC DNA]</scope>
    <source>
        <strain evidence="3">CGMCC 1.7737</strain>
    </source>
</reference>
<evidence type="ECO:0000313" key="3">
    <source>
        <dbReference type="Proteomes" id="UP000186914"/>
    </source>
</evidence>
<evidence type="ECO:0000313" key="2">
    <source>
        <dbReference type="EMBL" id="SIR76813.1"/>
    </source>
</evidence>
<dbReference type="Pfam" id="PF26161">
    <property type="entry name" value="DUF8044"/>
    <property type="match status" value="1"/>
</dbReference>
<name>A0A1N7DLS5_9EURY</name>
<sequence length="91" mass="10516">MPTQQSRQFIHYQLMWMLGALVILSVLQALTLELFFVISLIGLLIMIELTAPIYVTPQWRRRLKWLIGLGLLVFAYIVIRRILAILPPGVI</sequence>
<dbReference type="InterPro" id="IPR058357">
    <property type="entry name" value="DUF8044"/>
</dbReference>
<keyword evidence="1" id="KW-0472">Membrane</keyword>